<accession>A0A933RXY6</accession>
<dbReference type="InterPro" id="IPR001647">
    <property type="entry name" value="HTH_TetR"/>
</dbReference>
<dbReference type="PANTHER" id="PTHR30055">
    <property type="entry name" value="HTH-TYPE TRANSCRIPTIONAL REGULATOR RUTR"/>
    <property type="match status" value="1"/>
</dbReference>
<name>A0A933RXY6_RHOPL</name>
<proteinExistence type="predicted"/>
<comment type="caution">
    <text evidence="4">The sequence shown here is derived from an EMBL/GenBank/DDBJ whole genome shotgun (WGS) entry which is preliminary data.</text>
</comment>
<gene>
    <name evidence="4" type="ORF">HZA66_12375</name>
</gene>
<dbReference type="SUPFAM" id="SSF48498">
    <property type="entry name" value="Tetracyclin repressor-like, C-terminal domain"/>
    <property type="match status" value="1"/>
</dbReference>
<organism evidence="4 5">
    <name type="scientific">Rhodopseudomonas palustris</name>
    <dbReference type="NCBI Taxonomy" id="1076"/>
    <lineage>
        <taxon>Bacteria</taxon>
        <taxon>Pseudomonadati</taxon>
        <taxon>Pseudomonadota</taxon>
        <taxon>Alphaproteobacteria</taxon>
        <taxon>Hyphomicrobiales</taxon>
        <taxon>Nitrobacteraceae</taxon>
        <taxon>Rhodopseudomonas</taxon>
    </lineage>
</organism>
<dbReference type="GO" id="GO:0000976">
    <property type="term" value="F:transcription cis-regulatory region binding"/>
    <property type="evidence" value="ECO:0007669"/>
    <property type="project" value="TreeGrafter"/>
</dbReference>
<evidence type="ECO:0000256" key="2">
    <source>
        <dbReference type="PROSITE-ProRule" id="PRU00335"/>
    </source>
</evidence>
<dbReference type="SUPFAM" id="SSF46689">
    <property type="entry name" value="Homeodomain-like"/>
    <property type="match status" value="1"/>
</dbReference>
<evidence type="ECO:0000313" key="5">
    <source>
        <dbReference type="Proteomes" id="UP000782519"/>
    </source>
</evidence>
<evidence type="ECO:0000259" key="3">
    <source>
        <dbReference type="PROSITE" id="PS50977"/>
    </source>
</evidence>
<evidence type="ECO:0000256" key="1">
    <source>
        <dbReference type="ARBA" id="ARBA00023125"/>
    </source>
</evidence>
<dbReference type="InterPro" id="IPR036271">
    <property type="entry name" value="Tet_transcr_reg_TetR-rel_C_sf"/>
</dbReference>
<dbReference type="Pfam" id="PF14246">
    <property type="entry name" value="TetR_C_7"/>
    <property type="match status" value="1"/>
</dbReference>
<dbReference type="Gene3D" id="1.10.357.10">
    <property type="entry name" value="Tetracycline Repressor, domain 2"/>
    <property type="match status" value="1"/>
</dbReference>
<dbReference type="PANTHER" id="PTHR30055:SF223">
    <property type="entry name" value="HTH-TYPE TRANSCRIPTIONAL REGULATOR UIDR"/>
    <property type="match status" value="1"/>
</dbReference>
<feature type="DNA-binding region" description="H-T-H motif" evidence="2">
    <location>
        <begin position="36"/>
        <end position="55"/>
    </location>
</feature>
<dbReference type="EMBL" id="JACRJB010000034">
    <property type="protein sequence ID" value="MBI5130230.1"/>
    <property type="molecule type" value="Genomic_DNA"/>
</dbReference>
<reference evidence="4" key="1">
    <citation type="submission" date="2020-07" db="EMBL/GenBank/DDBJ databases">
        <title>Huge and variable diversity of episymbiotic CPR bacteria and DPANN archaea in groundwater ecosystems.</title>
        <authorList>
            <person name="He C.Y."/>
            <person name="Keren R."/>
            <person name="Whittaker M."/>
            <person name="Farag I.F."/>
            <person name="Doudna J."/>
            <person name="Cate J.H.D."/>
            <person name="Banfield J.F."/>
        </authorList>
    </citation>
    <scope>NUCLEOTIDE SEQUENCE</scope>
    <source>
        <strain evidence="4">NC_groundwater_1818_Pr3_B-0.1um_66_35</strain>
    </source>
</reference>
<sequence>MPPEPKKRSRRKAERPAEILDAAFEEFVQHGYSATRLEDVATRAGVTKGTIYFYFDTKERVFEEMVRHKSQTFLPDLANHVSSLKGSHTERLRELMAFTYAHIAENRESREVLRFLISEGGRFPELVERHYDEFVVPMMDQFKTVIDEGVAACAFRAAPATEFIEMIMSPALLVCLWSMLFGTRKHFDITAFTEASTDLVLRGLVK</sequence>
<evidence type="ECO:0000313" key="4">
    <source>
        <dbReference type="EMBL" id="MBI5130230.1"/>
    </source>
</evidence>
<dbReference type="Gene3D" id="1.10.10.60">
    <property type="entry name" value="Homeodomain-like"/>
    <property type="match status" value="1"/>
</dbReference>
<dbReference type="Proteomes" id="UP000782519">
    <property type="component" value="Unassembled WGS sequence"/>
</dbReference>
<dbReference type="AlphaFoldDB" id="A0A933RXY6"/>
<keyword evidence="1 2" id="KW-0238">DNA-binding</keyword>
<dbReference type="PROSITE" id="PS50977">
    <property type="entry name" value="HTH_TETR_2"/>
    <property type="match status" value="1"/>
</dbReference>
<dbReference type="GO" id="GO:0003700">
    <property type="term" value="F:DNA-binding transcription factor activity"/>
    <property type="evidence" value="ECO:0007669"/>
    <property type="project" value="TreeGrafter"/>
</dbReference>
<dbReference type="InterPro" id="IPR050109">
    <property type="entry name" value="HTH-type_TetR-like_transc_reg"/>
</dbReference>
<feature type="domain" description="HTH tetR-type" evidence="3">
    <location>
        <begin position="13"/>
        <end position="73"/>
    </location>
</feature>
<dbReference type="InterPro" id="IPR009057">
    <property type="entry name" value="Homeodomain-like_sf"/>
</dbReference>
<dbReference type="InterPro" id="IPR039536">
    <property type="entry name" value="TetR_C_Proteobacteria"/>
</dbReference>
<dbReference type="PRINTS" id="PR00455">
    <property type="entry name" value="HTHTETR"/>
</dbReference>
<protein>
    <submittedName>
        <fullName evidence="4">TetR/AcrR family transcriptional regulator</fullName>
    </submittedName>
</protein>
<dbReference type="Pfam" id="PF00440">
    <property type="entry name" value="TetR_N"/>
    <property type="match status" value="1"/>
</dbReference>